<feature type="compositionally biased region" description="Polar residues" evidence="2">
    <location>
        <begin position="632"/>
        <end position="645"/>
    </location>
</feature>
<feature type="compositionally biased region" description="Polar residues" evidence="2">
    <location>
        <begin position="415"/>
        <end position="439"/>
    </location>
</feature>
<dbReference type="GO" id="GO:0031593">
    <property type="term" value="F:polyubiquitin modification-dependent protein binding"/>
    <property type="evidence" value="ECO:0007669"/>
    <property type="project" value="TreeGrafter"/>
</dbReference>
<sequence>MESTHSSPPSASDQVRSGEEITLHLRTLTSNGDLSITFPKGITVRQLKERIAEKYDYPVPRQRLIYQGRVLTDDSDVDRYSLMHGNVLHLVLRPEPQAEEPPTATSANEQPNPLGAGLGSQPSGNRRHIVARFLPLPDNMFPFIRSWLTPSDRGSLQQTSAQPDGDRGTPQSAEGGGSAPRTATGSSARDLPTSRPTGLAMHPHPIPLGSASQQGQREGPGDNTAVATYIFNIPLSSSPSTMPLSQPRAAPSGTRGEGAEATTQDVLSPQQLRSVQNRIENALGNVENLQSTLQRIRQTLADGNTNEESTSFTFNDLQSTNAELAESLREVQRALVPRTGIRPAGRRTSGPNRGGPLSLPTSLEDFLRGTPSPSGTGLHDIISMATGAPSTTERNRPDDEQRSTGDSGPPRVGTAPTSRSSVNSGNTRIIPTRSDQGNSILRIFMDLGRSGSSTANQDGPRSSDSSDQGARPTTTRPSSHSIGTSVTAIPEVPRPTLARLPTGSGQGSQNERLDTSVFQSPAEGLAHYLSLHTLRNVALGQALGASRNHDSASAMVSTLGLDRAEFPFLNDLLSRTFSHLTVSETLGVLLRREPVALQEVYHILSDSVRALTRQLSHSTSDHTQDHHVGAPGSSSTGSDTSQVDTPVNDYNRLADHITEEIITALRLNECWDRLICHREILPSTTSDQSEQNTAQVDARLVRCLAITHTVIRVFVGDLIAHLTLLPRWQASTEARSSSDSSAGFTEAEQRFHHYLLTWFPQLIHVWMLCMVKQDLGIALSSVQSFTTFMELIAPLHSNIDVAATNAPTNPADLIRILLCECIERMLLGMFSLDTSYSETAKRTTAASIASAYADNAMSYRNFYQQFQTLAETCNLSPSLDNQPTYYTHYAQSLEQSHHLLTRYEQFWHAQLAKTHHAAKGKQPVMANSSVTESSPPVSVEQPSTSSTGSSDHNGRTNQRGQGHRPSFGTSPDKKRPKWN</sequence>
<evidence type="ECO:0000259" key="3">
    <source>
        <dbReference type="PROSITE" id="PS50053"/>
    </source>
</evidence>
<feature type="region of interest" description="Disordered" evidence="2">
    <location>
        <begin position="615"/>
        <end position="647"/>
    </location>
</feature>
<dbReference type="PROSITE" id="PS50053">
    <property type="entry name" value="UBIQUITIN_2"/>
    <property type="match status" value="1"/>
</dbReference>
<dbReference type="Proteomes" id="UP001150925">
    <property type="component" value="Unassembled WGS sequence"/>
</dbReference>
<feature type="compositionally biased region" description="Low complexity" evidence="2">
    <location>
        <begin position="235"/>
        <end position="247"/>
    </location>
</feature>
<dbReference type="GO" id="GO:0006511">
    <property type="term" value="P:ubiquitin-dependent protein catabolic process"/>
    <property type="evidence" value="ECO:0007669"/>
    <property type="project" value="TreeGrafter"/>
</dbReference>
<evidence type="ECO:0000256" key="2">
    <source>
        <dbReference type="SAM" id="MobiDB-lite"/>
    </source>
</evidence>
<feature type="region of interest" description="Disordered" evidence="2">
    <location>
        <begin position="98"/>
        <end position="124"/>
    </location>
</feature>
<feature type="region of interest" description="Disordered" evidence="2">
    <location>
        <begin position="151"/>
        <end position="223"/>
    </location>
</feature>
<dbReference type="EMBL" id="JANBPY010001156">
    <property type="protein sequence ID" value="KAJ1961336.1"/>
    <property type="molecule type" value="Genomic_DNA"/>
</dbReference>
<evidence type="ECO:0000256" key="1">
    <source>
        <dbReference type="SAM" id="Coils"/>
    </source>
</evidence>
<keyword evidence="1" id="KW-0175">Coiled coil</keyword>
<evidence type="ECO:0000313" key="5">
    <source>
        <dbReference type="Proteomes" id="UP001150925"/>
    </source>
</evidence>
<protein>
    <submittedName>
        <fullName evidence="4">Large proline-rich protein bag6</fullName>
    </submittedName>
</protein>
<keyword evidence="5" id="KW-1185">Reference proteome</keyword>
<feature type="compositionally biased region" description="Basic and acidic residues" evidence="2">
    <location>
        <begin position="393"/>
        <end position="403"/>
    </location>
</feature>
<feature type="compositionally biased region" description="Low complexity" evidence="2">
    <location>
        <begin position="928"/>
        <end position="947"/>
    </location>
</feature>
<reference evidence="4" key="1">
    <citation type="submission" date="2022-07" db="EMBL/GenBank/DDBJ databases">
        <title>Phylogenomic reconstructions and comparative analyses of Kickxellomycotina fungi.</title>
        <authorList>
            <person name="Reynolds N.K."/>
            <person name="Stajich J.E."/>
            <person name="Barry K."/>
            <person name="Grigoriev I.V."/>
            <person name="Crous P."/>
            <person name="Smith M.E."/>
        </authorList>
    </citation>
    <scope>NUCLEOTIDE SEQUENCE</scope>
    <source>
        <strain evidence="4">RSA 1196</strain>
    </source>
</reference>
<feature type="region of interest" description="Disordered" evidence="2">
    <location>
        <begin position="235"/>
        <end position="263"/>
    </location>
</feature>
<organism evidence="4 5">
    <name type="scientific">Dispira parvispora</name>
    <dbReference type="NCBI Taxonomy" id="1520584"/>
    <lineage>
        <taxon>Eukaryota</taxon>
        <taxon>Fungi</taxon>
        <taxon>Fungi incertae sedis</taxon>
        <taxon>Zoopagomycota</taxon>
        <taxon>Kickxellomycotina</taxon>
        <taxon>Dimargaritomycetes</taxon>
        <taxon>Dimargaritales</taxon>
        <taxon>Dimargaritaceae</taxon>
        <taxon>Dispira</taxon>
    </lineage>
</organism>
<dbReference type="PANTHER" id="PTHR10677">
    <property type="entry name" value="UBIQUILIN"/>
    <property type="match status" value="1"/>
</dbReference>
<dbReference type="Gene3D" id="3.10.20.90">
    <property type="entry name" value="Phosphatidylinositol 3-kinase Catalytic Subunit, Chain A, domain 1"/>
    <property type="match status" value="1"/>
</dbReference>
<dbReference type="InterPro" id="IPR015496">
    <property type="entry name" value="Ubiquilin"/>
</dbReference>
<feature type="compositionally biased region" description="Polar residues" evidence="2">
    <location>
        <begin position="151"/>
        <end position="162"/>
    </location>
</feature>
<feature type="coiled-coil region" evidence="1">
    <location>
        <begin position="272"/>
        <end position="334"/>
    </location>
</feature>
<dbReference type="GO" id="GO:0005829">
    <property type="term" value="C:cytosol"/>
    <property type="evidence" value="ECO:0007669"/>
    <property type="project" value="TreeGrafter"/>
</dbReference>
<feature type="compositionally biased region" description="Polar residues" evidence="2">
    <location>
        <begin position="948"/>
        <end position="960"/>
    </location>
</feature>
<dbReference type="InterPro" id="IPR000626">
    <property type="entry name" value="Ubiquitin-like_dom"/>
</dbReference>
<accession>A0A9W8ALZ6</accession>
<evidence type="ECO:0000313" key="4">
    <source>
        <dbReference type="EMBL" id="KAJ1961336.1"/>
    </source>
</evidence>
<proteinExistence type="predicted"/>
<dbReference type="PANTHER" id="PTHR10677:SF3">
    <property type="entry name" value="FI07626P-RELATED"/>
    <property type="match status" value="1"/>
</dbReference>
<feature type="compositionally biased region" description="Basic and acidic residues" evidence="2">
    <location>
        <begin position="619"/>
        <end position="628"/>
    </location>
</feature>
<feature type="domain" description="Ubiquitin-like" evidence="3">
    <location>
        <begin position="21"/>
        <end position="93"/>
    </location>
</feature>
<dbReference type="OrthoDB" id="419317at2759"/>
<dbReference type="InterPro" id="IPR029071">
    <property type="entry name" value="Ubiquitin-like_domsf"/>
</dbReference>
<dbReference type="SMART" id="SM00213">
    <property type="entry name" value="UBQ"/>
    <property type="match status" value="1"/>
</dbReference>
<dbReference type="AlphaFoldDB" id="A0A9W8ALZ6"/>
<name>A0A9W8ALZ6_9FUNG</name>
<dbReference type="SUPFAM" id="SSF54236">
    <property type="entry name" value="Ubiquitin-like"/>
    <property type="match status" value="1"/>
</dbReference>
<feature type="region of interest" description="Disordered" evidence="2">
    <location>
        <begin position="917"/>
        <end position="979"/>
    </location>
</feature>
<feature type="region of interest" description="Disordered" evidence="2">
    <location>
        <begin position="335"/>
        <end position="513"/>
    </location>
</feature>
<gene>
    <name evidence="4" type="primary">BAG6</name>
    <name evidence="4" type="ORF">IWQ62_003902</name>
</gene>
<comment type="caution">
    <text evidence="4">The sequence shown here is derived from an EMBL/GenBank/DDBJ whole genome shotgun (WGS) entry which is preliminary data.</text>
</comment>
<dbReference type="Pfam" id="PF00240">
    <property type="entry name" value="ubiquitin"/>
    <property type="match status" value="1"/>
</dbReference>
<feature type="compositionally biased region" description="Polar residues" evidence="2">
    <location>
        <begin position="450"/>
        <end position="487"/>
    </location>
</feature>